<dbReference type="InterPro" id="IPR043504">
    <property type="entry name" value="Peptidase_S1_PA_chymotrypsin"/>
</dbReference>
<evidence type="ECO:0008006" key="3">
    <source>
        <dbReference type="Google" id="ProtNLM"/>
    </source>
</evidence>
<dbReference type="Gene3D" id="2.40.10.10">
    <property type="entry name" value="Trypsin-like serine proteases"/>
    <property type="match status" value="2"/>
</dbReference>
<organism evidence="1 2">
    <name type="scientific">Saccharibacillus brassicae</name>
    <dbReference type="NCBI Taxonomy" id="2583377"/>
    <lineage>
        <taxon>Bacteria</taxon>
        <taxon>Bacillati</taxon>
        <taxon>Bacillota</taxon>
        <taxon>Bacilli</taxon>
        <taxon>Bacillales</taxon>
        <taxon>Paenibacillaceae</taxon>
        <taxon>Saccharibacillus</taxon>
    </lineage>
</organism>
<protein>
    <recommendedName>
        <fullName evidence="3">Serine protease</fullName>
    </recommendedName>
</protein>
<name>A0A4Y6UVF4_SACBS</name>
<evidence type="ECO:0000313" key="2">
    <source>
        <dbReference type="Proteomes" id="UP000316968"/>
    </source>
</evidence>
<dbReference type="KEGG" id="saca:FFV09_05590"/>
<keyword evidence="2" id="KW-1185">Reference proteome</keyword>
<reference evidence="1 2" key="1">
    <citation type="submission" date="2019-06" db="EMBL/GenBank/DDBJ databases">
        <title>Saccharibacillus brassicae sp. nov., an endophytic bacterium isolated from Chinese cabbage seeds (Brassica pekinensis).</title>
        <authorList>
            <person name="Jiang L."/>
            <person name="Lee J."/>
            <person name="Kim S.W."/>
        </authorList>
    </citation>
    <scope>NUCLEOTIDE SEQUENCE [LARGE SCALE GENOMIC DNA]</scope>
    <source>
        <strain evidence="2">KCTC 43072 / ATSA2</strain>
    </source>
</reference>
<dbReference type="EMBL" id="CP041217">
    <property type="protein sequence ID" value="QDH20376.1"/>
    <property type="molecule type" value="Genomic_DNA"/>
</dbReference>
<evidence type="ECO:0000313" key="1">
    <source>
        <dbReference type="EMBL" id="QDH20376.1"/>
    </source>
</evidence>
<dbReference type="OrthoDB" id="2519138at2"/>
<accession>A0A4Y6UVF4</accession>
<dbReference type="Proteomes" id="UP000316968">
    <property type="component" value="Chromosome"/>
</dbReference>
<dbReference type="RefSeq" id="WP_141446835.1">
    <property type="nucleotide sequence ID" value="NZ_CP041217.1"/>
</dbReference>
<gene>
    <name evidence="1" type="ORF">FFV09_05590</name>
</gene>
<sequence>MDDHAYNLYPGEQIDSPSPTINACSLGFNGRANKTDVGVTAGHCLNGIWYDKSDGPLSIGSMFNANNSSNTTYDTGYITYSSIIVPSVYLNGSSLTIGTTDYAGYYRGIGDSVRIHALHGNGQSYAPVKVLDTSFTIAGQPYDLVATEVPREAQYGDSGGLVYSLANNGKKNYARVEGIFKGTATDANGYPIYGLFSKYSHVYNGLGMSGVYTDTTF</sequence>
<proteinExistence type="predicted"/>
<dbReference type="AlphaFoldDB" id="A0A4Y6UVF4"/>